<sequence>MSAIGHLARRLAGATFAQAARVAELAARRSGHAGEVGRDTYPADEPVRFVASDRLSLPAGDVAEVDAEADQVRISANVLGLAGATPALPPIYSELQLQRRRLRDSALAQFLNLFDHRALSFFYRIARKYSWPLQVEGTRGDEREPIGAVALALAGIGVGGTRHRLAADDAVLAPLAAHLGDARRSAASVETVLRLLTGLPLRISQAEAVWMAVPAQEQTRLGGPDGRFTRLGGSPSPLAQSEAAMIGSAVLEAQHHYVIEIGPVSYRQLQLFCTGSEVQQVLGDLCTFAAGIEHQPSIRMLIDARDIPPLRLGAEDAPALLGWTSWLEPTPGSRGIVTDCVIPVRRPLGAN</sequence>
<proteinExistence type="predicted"/>
<dbReference type="PANTHER" id="PTHR35564:SF4">
    <property type="entry name" value="CYTOPLASMIC PROTEIN"/>
    <property type="match status" value="1"/>
</dbReference>
<keyword evidence="2" id="KW-1185">Reference proteome</keyword>
<gene>
    <name evidence="1" type="primary">tssG</name>
    <name evidence="1" type="ORF">E2493_13865</name>
</gene>
<evidence type="ECO:0000313" key="1">
    <source>
        <dbReference type="EMBL" id="TFI57608.1"/>
    </source>
</evidence>
<dbReference type="InterPro" id="IPR010732">
    <property type="entry name" value="T6SS_TssG-like"/>
</dbReference>
<dbReference type="RefSeq" id="WP_135087790.1">
    <property type="nucleotide sequence ID" value="NZ_SPDV01000028.1"/>
</dbReference>
<evidence type="ECO:0000313" key="2">
    <source>
        <dbReference type="Proteomes" id="UP000298213"/>
    </source>
</evidence>
<dbReference type="Proteomes" id="UP000298213">
    <property type="component" value="Unassembled WGS sequence"/>
</dbReference>
<dbReference type="EMBL" id="SPDV01000028">
    <property type="protein sequence ID" value="TFI57608.1"/>
    <property type="molecule type" value="Genomic_DNA"/>
</dbReference>
<dbReference type="NCBIfam" id="TIGR03347">
    <property type="entry name" value="VI_chp_1"/>
    <property type="match status" value="1"/>
</dbReference>
<dbReference type="OrthoDB" id="1523296at2"/>
<name>A0A4Y8ZNM3_9SPHN</name>
<dbReference type="PANTHER" id="PTHR35564">
    <property type="match status" value="1"/>
</dbReference>
<organism evidence="1 2">
    <name type="scientific">Sphingomonas parva</name>
    <dbReference type="NCBI Taxonomy" id="2555898"/>
    <lineage>
        <taxon>Bacteria</taxon>
        <taxon>Pseudomonadati</taxon>
        <taxon>Pseudomonadota</taxon>
        <taxon>Alphaproteobacteria</taxon>
        <taxon>Sphingomonadales</taxon>
        <taxon>Sphingomonadaceae</taxon>
        <taxon>Sphingomonas</taxon>
    </lineage>
</organism>
<reference evidence="1 2" key="1">
    <citation type="submission" date="2019-03" db="EMBL/GenBank/DDBJ databases">
        <title>Genome sequence of Sphingomonas sp. 17J27-24.</title>
        <authorList>
            <person name="Kim M."/>
            <person name="Maeng S."/>
            <person name="Sathiyaraj S."/>
        </authorList>
    </citation>
    <scope>NUCLEOTIDE SEQUENCE [LARGE SCALE GENOMIC DNA]</scope>
    <source>
        <strain evidence="1 2">17J27-24</strain>
    </source>
</reference>
<dbReference type="Pfam" id="PF06996">
    <property type="entry name" value="T6SS_TssG"/>
    <property type="match status" value="1"/>
</dbReference>
<comment type="caution">
    <text evidence="1">The sequence shown here is derived from an EMBL/GenBank/DDBJ whole genome shotgun (WGS) entry which is preliminary data.</text>
</comment>
<dbReference type="AlphaFoldDB" id="A0A4Y8ZNM3"/>
<protein>
    <submittedName>
        <fullName evidence="1">Type VI secretion system baseplate subunit TssG</fullName>
    </submittedName>
</protein>
<accession>A0A4Y8ZNM3</accession>